<dbReference type="CDD" id="cd01545">
    <property type="entry name" value="PBP1_SalR"/>
    <property type="match status" value="1"/>
</dbReference>
<dbReference type="PANTHER" id="PTHR30146:SF153">
    <property type="entry name" value="LACTOSE OPERON REPRESSOR"/>
    <property type="match status" value="1"/>
</dbReference>
<dbReference type="SMART" id="SM00354">
    <property type="entry name" value="HTH_LACI"/>
    <property type="match status" value="1"/>
</dbReference>
<organism evidence="5 6">
    <name type="scientific">Novosphingobium endophyticum</name>
    <dbReference type="NCBI Taxonomy" id="1955250"/>
    <lineage>
        <taxon>Bacteria</taxon>
        <taxon>Pseudomonadati</taxon>
        <taxon>Pseudomonadota</taxon>
        <taxon>Alphaproteobacteria</taxon>
        <taxon>Sphingomonadales</taxon>
        <taxon>Sphingomonadaceae</taxon>
        <taxon>Novosphingobium</taxon>
    </lineage>
</organism>
<dbReference type="Pfam" id="PF13377">
    <property type="entry name" value="Peripla_BP_3"/>
    <property type="match status" value="1"/>
</dbReference>
<protein>
    <submittedName>
        <fullName evidence="5">LacI family transcriptional regulator</fullName>
    </submittedName>
</protein>
<evidence type="ECO:0000259" key="4">
    <source>
        <dbReference type="PROSITE" id="PS50932"/>
    </source>
</evidence>
<name>A0A916TYB1_9SPHN</name>
<dbReference type="InterPro" id="IPR028082">
    <property type="entry name" value="Peripla_BP_I"/>
</dbReference>
<dbReference type="GO" id="GO:0003700">
    <property type="term" value="F:DNA-binding transcription factor activity"/>
    <property type="evidence" value="ECO:0007669"/>
    <property type="project" value="TreeGrafter"/>
</dbReference>
<dbReference type="InterPro" id="IPR046335">
    <property type="entry name" value="LacI/GalR-like_sensor"/>
</dbReference>
<feature type="domain" description="HTH lacI-type" evidence="4">
    <location>
        <begin position="8"/>
        <end position="62"/>
    </location>
</feature>
<dbReference type="SUPFAM" id="SSF47413">
    <property type="entry name" value="lambda repressor-like DNA-binding domains"/>
    <property type="match status" value="1"/>
</dbReference>
<proteinExistence type="predicted"/>
<accession>A0A916TYB1</accession>
<keyword evidence="6" id="KW-1185">Reference proteome</keyword>
<dbReference type="InterPro" id="IPR010982">
    <property type="entry name" value="Lambda_DNA-bd_dom_sf"/>
</dbReference>
<dbReference type="Gene3D" id="1.10.260.40">
    <property type="entry name" value="lambda repressor-like DNA-binding domains"/>
    <property type="match status" value="1"/>
</dbReference>
<comment type="caution">
    <text evidence="5">The sequence shown here is derived from an EMBL/GenBank/DDBJ whole genome shotgun (WGS) entry which is preliminary data.</text>
</comment>
<dbReference type="Gene3D" id="3.40.50.2300">
    <property type="match status" value="2"/>
</dbReference>
<dbReference type="GO" id="GO:0000976">
    <property type="term" value="F:transcription cis-regulatory region binding"/>
    <property type="evidence" value="ECO:0007669"/>
    <property type="project" value="TreeGrafter"/>
</dbReference>
<keyword evidence="3" id="KW-0804">Transcription</keyword>
<evidence type="ECO:0000256" key="1">
    <source>
        <dbReference type="ARBA" id="ARBA00023015"/>
    </source>
</evidence>
<gene>
    <name evidence="5" type="ORF">GCM10011494_37580</name>
</gene>
<dbReference type="SUPFAM" id="SSF53822">
    <property type="entry name" value="Periplasmic binding protein-like I"/>
    <property type="match status" value="1"/>
</dbReference>
<dbReference type="Pfam" id="PF00356">
    <property type="entry name" value="LacI"/>
    <property type="match status" value="1"/>
</dbReference>
<keyword evidence="1" id="KW-0805">Transcription regulation</keyword>
<reference evidence="5" key="1">
    <citation type="journal article" date="2014" name="Int. J. Syst. Evol. Microbiol.">
        <title>Complete genome sequence of Corynebacterium casei LMG S-19264T (=DSM 44701T), isolated from a smear-ripened cheese.</title>
        <authorList>
            <consortium name="US DOE Joint Genome Institute (JGI-PGF)"/>
            <person name="Walter F."/>
            <person name="Albersmeier A."/>
            <person name="Kalinowski J."/>
            <person name="Ruckert C."/>
        </authorList>
    </citation>
    <scope>NUCLEOTIDE SEQUENCE</scope>
    <source>
        <strain evidence="5">CGMCC 1.15095</strain>
    </source>
</reference>
<evidence type="ECO:0000256" key="3">
    <source>
        <dbReference type="ARBA" id="ARBA00023163"/>
    </source>
</evidence>
<keyword evidence="2" id="KW-0238">DNA-binding</keyword>
<dbReference type="AlphaFoldDB" id="A0A916TYB1"/>
<evidence type="ECO:0000313" key="6">
    <source>
        <dbReference type="Proteomes" id="UP000608154"/>
    </source>
</evidence>
<evidence type="ECO:0000313" key="5">
    <source>
        <dbReference type="EMBL" id="GGC15212.1"/>
    </source>
</evidence>
<dbReference type="InterPro" id="IPR000843">
    <property type="entry name" value="HTH_LacI"/>
</dbReference>
<sequence>MQIPPSRVTINDVARLAGVSTKTISRIINQSPLVGEETRARVEAVIAETGFVPSAQARALALRRNFIVALVHDGSDRGIMEAVEAGMLRGMEGSDLSLVLRPLQGNVAAHLRAFVDQHRPSGVVLLPPLSEMDELARLCEDMDTRCVRLGKVRDGHGLGCDDRPAMAVLIAWLVRLGHRRIGLVGGPESSLTAQQRELGYLDAMADHDLDRGPSLIVSGDNSFESGIEAGRLLLEVSPRPTAIVACNDEMAAGVMQTAGRAGLTVPDDLSIVGFDDTPLAERIWPPLTSMRVPWAEMAREAVSIIRAAAEQPQADRAFTAELVVRNSVLPLGDQAGAAVPSSAAQSG</sequence>
<dbReference type="PRINTS" id="PR00036">
    <property type="entry name" value="HTHLACI"/>
</dbReference>
<dbReference type="RefSeq" id="WP_188773099.1">
    <property type="nucleotide sequence ID" value="NZ_BMHK01000050.1"/>
</dbReference>
<dbReference type="PANTHER" id="PTHR30146">
    <property type="entry name" value="LACI-RELATED TRANSCRIPTIONAL REPRESSOR"/>
    <property type="match status" value="1"/>
</dbReference>
<dbReference type="CDD" id="cd01392">
    <property type="entry name" value="HTH_LacI"/>
    <property type="match status" value="1"/>
</dbReference>
<dbReference type="PROSITE" id="PS00356">
    <property type="entry name" value="HTH_LACI_1"/>
    <property type="match status" value="1"/>
</dbReference>
<dbReference type="PROSITE" id="PS50932">
    <property type="entry name" value="HTH_LACI_2"/>
    <property type="match status" value="1"/>
</dbReference>
<dbReference type="EMBL" id="BMHK01000050">
    <property type="protein sequence ID" value="GGC15212.1"/>
    <property type="molecule type" value="Genomic_DNA"/>
</dbReference>
<evidence type="ECO:0000256" key="2">
    <source>
        <dbReference type="ARBA" id="ARBA00023125"/>
    </source>
</evidence>
<reference evidence="5" key="2">
    <citation type="submission" date="2020-09" db="EMBL/GenBank/DDBJ databases">
        <authorList>
            <person name="Sun Q."/>
            <person name="Zhou Y."/>
        </authorList>
    </citation>
    <scope>NUCLEOTIDE SEQUENCE</scope>
    <source>
        <strain evidence="5">CGMCC 1.15095</strain>
    </source>
</reference>
<dbReference type="Proteomes" id="UP000608154">
    <property type="component" value="Unassembled WGS sequence"/>
</dbReference>